<evidence type="ECO:0000256" key="10">
    <source>
        <dbReference type="RuleBase" id="RU366002"/>
    </source>
</evidence>
<evidence type="ECO:0000313" key="13">
    <source>
        <dbReference type="Proteomes" id="UP001230685"/>
    </source>
</evidence>
<comment type="caution">
    <text evidence="12">The sequence shown here is derived from an EMBL/GenBank/DDBJ whole genome shotgun (WGS) entry which is preliminary data.</text>
</comment>
<dbReference type="Proteomes" id="UP001230685">
    <property type="component" value="Unassembled WGS sequence"/>
</dbReference>
<evidence type="ECO:0000256" key="2">
    <source>
        <dbReference type="ARBA" id="ARBA00022448"/>
    </source>
</evidence>
<evidence type="ECO:0000256" key="1">
    <source>
        <dbReference type="ARBA" id="ARBA00004651"/>
    </source>
</evidence>
<feature type="transmembrane region" description="Helical" evidence="10">
    <location>
        <begin position="236"/>
        <end position="256"/>
    </location>
</feature>
<keyword evidence="9 10" id="KW-0739">Sodium transport</keyword>
<keyword evidence="4 10" id="KW-0812">Transmembrane</keyword>
<reference evidence="12 13" key="1">
    <citation type="submission" date="2023-07" db="EMBL/GenBank/DDBJ databases">
        <authorList>
            <person name="Kim M.K."/>
        </authorList>
    </citation>
    <scope>NUCLEOTIDE SEQUENCE [LARGE SCALE GENOMIC DNA]</scope>
    <source>
        <strain evidence="12 13">KR1UV-12</strain>
    </source>
</reference>
<evidence type="ECO:0000256" key="5">
    <source>
        <dbReference type="ARBA" id="ARBA00022989"/>
    </source>
</evidence>
<evidence type="ECO:0000256" key="9">
    <source>
        <dbReference type="ARBA" id="ARBA00023201"/>
    </source>
</evidence>
<evidence type="ECO:0000259" key="11">
    <source>
        <dbReference type="Pfam" id="PF00999"/>
    </source>
</evidence>
<dbReference type="EMBL" id="JAUUDS010000001">
    <property type="protein sequence ID" value="MDP1026254.1"/>
    <property type="molecule type" value="Genomic_DNA"/>
</dbReference>
<dbReference type="PANTHER" id="PTHR10110:SF86">
    <property type="entry name" value="SODIUM_HYDROGEN EXCHANGER 7"/>
    <property type="match status" value="1"/>
</dbReference>
<keyword evidence="6 10" id="KW-0915">Sodium</keyword>
<keyword evidence="13" id="KW-1185">Reference proteome</keyword>
<feature type="transmembrane region" description="Helical" evidence="10">
    <location>
        <begin position="57"/>
        <end position="74"/>
    </location>
</feature>
<evidence type="ECO:0000256" key="8">
    <source>
        <dbReference type="ARBA" id="ARBA00023136"/>
    </source>
</evidence>
<feature type="transmembrane region" description="Helical" evidence="10">
    <location>
        <begin position="213"/>
        <end position="230"/>
    </location>
</feature>
<evidence type="ECO:0000256" key="7">
    <source>
        <dbReference type="ARBA" id="ARBA00023065"/>
    </source>
</evidence>
<keyword evidence="8 10" id="KW-0472">Membrane</keyword>
<dbReference type="Pfam" id="PF00999">
    <property type="entry name" value="Na_H_Exchanger"/>
    <property type="match status" value="1"/>
</dbReference>
<keyword evidence="10" id="KW-0997">Cell inner membrane</keyword>
<name>A0ABT9EH69_9SPHN</name>
<dbReference type="InterPro" id="IPR004705">
    <property type="entry name" value="Cation/H_exchanger_CPA1_bac"/>
</dbReference>
<feature type="transmembrane region" description="Helical" evidence="10">
    <location>
        <begin position="86"/>
        <end position="107"/>
    </location>
</feature>
<keyword evidence="2 10" id="KW-0813">Transport</keyword>
<dbReference type="RefSeq" id="WP_305171810.1">
    <property type="nucleotide sequence ID" value="NZ_JAUUDS010000001.1"/>
</dbReference>
<feature type="transmembrane region" description="Helical" evidence="10">
    <location>
        <begin position="185"/>
        <end position="206"/>
    </location>
</feature>
<protein>
    <submittedName>
        <fullName evidence="12">Na+/H+ antiporter</fullName>
    </submittedName>
</protein>
<feature type="transmembrane region" description="Helical" evidence="10">
    <location>
        <begin position="308"/>
        <end position="333"/>
    </location>
</feature>
<feature type="transmembrane region" description="Helical" evidence="10">
    <location>
        <begin position="6"/>
        <end position="24"/>
    </location>
</feature>
<organism evidence="12 13">
    <name type="scientific">Sphingomonas aurea</name>
    <dbReference type="NCBI Taxonomy" id="3063994"/>
    <lineage>
        <taxon>Bacteria</taxon>
        <taxon>Pseudomonadati</taxon>
        <taxon>Pseudomonadota</taxon>
        <taxon>Alphaproteobacteria</taxon>
        <taxon>Sphingomonadales</taxon>
        <taxon>Sphingomonadaceae</taxon>
        <taxon>Sphingomonas</taxon>
    </lineage>
</organism>
<evidence type="ECO:0000313" key="12">
    <source>
        <dbReference type="EMBL" id="MDP1026254.1"/>
    </source>
</evidence>
<keyword evidence="7 10" id="KW-0406">Ion transport</keyword>
<feature type="transmembrane region" description="Helical" evidence="10">
    <location>
        <begin position="33"/>
        <end position="51"/>
    </location>
</feature>
<dbReference type="InterPro" id="IPR006153">
    <property type="entry name" value="Cation/H_exchanger_TM"/>
</dbReference>
<comment type="subcellular location">
    <subcellularLocation>
        <location evidence="10">Cell inner membrane</location>
        <topology evidence="10">Multi-pass membrane protein</topology>
    </subcellularLocation>
    <subcellularLocation>
        <location evidence="1">Cell membrane</location>
        <topology evidence="1">Multi-pass membrane protein</topology>
    </subcellularLocation>
</comment>
<dbReference type="NCBIfam" id="TIGR00831">
    <property type="entry name" value="a_cpa1"/>
    <property type="match status" value="1"/>
</dbReference>
<feature type="transmembrane region" description="Helical" evidence="10">
    <location>
        <begin position="268"/>
        <end position="288"/>
    </location>
</feature>
<feature type="transmembrane region" description="Helical" evidence="10">
    <location>
        <begin position="345"/>
        <end position="367"/>
    </location>
</feature>
<evidence type="ECO:0000256" key="4">
    <source>
        <dbReference type="ARBA" id="ARBA00022692"/>
    </source>
</evidence>
<keyword evidence="10" id="KW-0050">Antiport</keyword>
<proteinExistence type="inferred from homology"/>
<accession>A0ABT9EH69</accession>
<feature type="transmembrane region" description="Helical" evidence="10">
    <location>
        <begin position="379"/>
        <end position="403"/>
    </location>
</feature>
<dbReference type="PANTHER" id="PTHR10110">
    <property type="entry name" value="SODIUM/HYDROGEN EXCHANGER"/>
    <property type="match status" value="1"/>
</dbReference>
<keyword evidence="3" id="KW-1003">Cell membrane</keyword>
<sequence>MHPAETLELVLAMLGAVLVLHWLAERLRWPPSAALLIGGGALAFIPGVPLITLDPELVLVLFLPPLLVDGAWHTELVRFRRHLAGILSLAVGAVIFSTLVVAAVAHWLMPTLPWAACAALGAIVSPPDAVSARAVLQRVQLPRRLQALLEGESLLNDATGLVIFRFAVAATMGAGFQAGEVLGRFVLLVLGGVAIGLAVGALWVVIGRRLRNELLLIVMTVLVGWVAYLSGEALGVSGVVAAVTAGLVLGWQQHVIFSAAVRLRGTSFWQVLVFLLEASVFILIGISLRDILTRAGGLEAVAGELALPLLAIVLTLTLARFAWIFASDAVVALLRRMGIGREPPIGPACATVMGWAGMRGVVTLAAALTLPADFPQRDFMLLAAFGVILVTVLVQGSTLGLLIRWTGLRRTAEDEPPMDMTAAERAMMQAQLFAVERLARDEAGNLVHPQLLRRYTARATAGESFTGSDEERTAAIASHFDVIIGAVAAGREELVRLHRTHQIDNETLRSLELDLDLEELGAESAKA</sequence>
<dbReference type="Gene3D" id="6.10.140.1330">
    <property type="match status" value="1"/>
</dbReference>
<dbReference type="InterPro" id="IPR018422">
    <property type="entry name" value="Cation/H_exchanger_CPA1"/>
</dbReference>
<feature type="domain" description="Cation/H+ exchanger transmembrane" evidence="11">
    <location>
        <begin position="17"/>
        <end position="405"/>
    </location>
</feature>
<evidence type="ECO:0000256" key="3">
    <source>
        <dbReference type="ARBA" id="ARBA00022475"/>
    </source>
</evidence>
<evidence type="ECO:0000256" key="6">
    <source>
        <dbReference type="ARBA" id="ARBA00023053"/>
    </source>
</evidence>
<gene>
    <name evidence="12" type="ORF">Q5H91_03440</name>
</gene>
<comment type="similarity">
    <text evidence="10">Belongs to the monovalent cation:proton antiporter 1 (CPA1) transporter (TC 2.A.36) family.</text>
</comment>
<comment type="function">
    <text evidence="10">Na(+)/H(+) antiporter that extrudes sodium in exchange for external protons.</text>
</comment>
<keyword evidence="5 10" id="KW-1133">Transmembrane helix</keyword>